<organism evidence="1 2">
    <name type="scientific">Rosa chinensis</name>
    <name type="common">China rose</name>
    <dbReference type="NCBI Taxonomy" id="74649"/>
    <lineage>
        <taxon>Eukaryota</taxon>
        <taxon>Viridiplantae</taxon>
        <taxon>Streptophyta</taxon>
        <taxon>Embryophyta</taxon>
        <taxon>Tracheophyta</taxon>
        <taxon>Spermatophyta</taxon>
        <taxon>Magnoliopsida</taxon>
        <taxon>eudicotyledons</taxon>
        <taxon>Gunneridae</taxon>
        <taxon>Pentapetalae</taxon>
        <taxon>rosids</taxon>
        <taxon>fabids</taxon>
        <taxon>Rosales</taxon>
        <taxon>Rosaceae</taxon>
        <taxon>Rosoideae</taxon>
        <taxon>Rosoideae incertae sedis</taxon>
        <taxon>Rosa</taxon>
    </lineage>
</organism>
<dbReference type="InterPro" id="IPR001272">
    <property type="entry name" value="PEP_carboxykinase_ATP"/>
</dbReference>
<dbReference type="Gene3D" id="3.90.228.20">
    <property type="match status" value="2"/>
</dbReference>
<dbReference type="GO" id="GO:0004612">
    <property type="term" value="F:phosphoenolpyruvate carboxykinase (ATP) activity"/>
    <property type="evidence" value="ECO:0007669"/>
    <property type="project" value="UniProtKB-EC"/>
</dbReference>
<sequence length="173" mass="19358">MWKDGDVALFFGLSGTGKTTQSTDHNRNLIGDDEHCWNENGQVKPGAEEGVKEPRATFSACSGAAYLMLHPTKYAAMLAEKMQKHGATAWLVNTGWSGGRYANSNDIIKNVIGLINFQNGIVWIQGIAVRFYMIEIMVNDVVRDITRRSTPKRAADDISLYLCSRQLWIRKPH</sequence>
<keyword evidence="1" id="KW-0456">Lyase</keyword>
<keyword evidence="2" id="KW-1185">Reference proteome</keyword>
<dbReference type="Gramene" id="PRQ33136">
    <property type="protein sequence ID" value="PRQ33136"/>
    <property type="gene ID" value="RchiOBHm_Chr5g0054151"/>
</dbReference>
<protein>
    <submittedName>
        <fullName evidence="1">Putative phosphoenolpyruvate carboxykinase (ATP)</fullName>
        <ecNumber evidence="1">4.1.1.49</ecNumber>
    </submittedName>
</protein>
<keyword evidence="1" id="KW-0670">Pyruvate</keyword>
<dbReference type="GO" id="GO:0005829">
    <property type="term" value="C:cytosol"/>
    <property type="evidence" value="ECO:0007669"/>
    <property type="project" value="TreeGrafter"/>
</dbReference>
<dbReference type="Proteomes" id="UP000238479">
    <property type="component" value="Chromosome 5"/>
</dbReference>
<keyword evidence="1" id="KW-0418">Kinase</keyword>
<comment type="caution">
    <text evidence="1">The sequence shown here is derived from an EMBL/GenBank/DDBJ whole genome shotgun (WGS) entry which is preliminary data.</text>
</comment>
<evidence type="ECO:0000313" key="2">
    <source>
        <dbReference type="Proteomes" id="UP000238479"/>
    </source>
</evidence>
<proteinExistence type="predicted"/>
<gene>
    <name evidence="1" type="ORF">RchiOBHm_Chr5g0054151</name>
</gene>
<dbReference type="InterPro" id="IPR013035">
    <property type="entry name" value="PEP_carboxykinase_C"/>
</dbReference>
<dbReference type="GO" id="GO:0005524">
    <property type="term" value="F:ATP binding"/>
    <property type="evidence" value="ECO:0007669"/>
    <property type="project" value="InterPro"/>
</dbReference>
<accession>A0A2P6QG31</accession>
<dbReference type="EC" id="4.1.1.49" evidence="1"/>
<name>A0A2P6QG31_ROSCH</name>
<dbReference type="PANTHER" id="PTHR30031:SF0">
    <property type="entry name" value="PHOSPHOENOLPYRUVATE CARBOXYKINASE (ATP)"/>
    <property type="match status" value="1"/>
</dbReference>
<dbReference type="AlphaFoldDB" id="A0A2P6QG31"/>
<keyword evidence="1" id="KW-0808">Transferase</keyword>
<dbReference type="STRING" id="74649.A0A2P6QG31"/>
<evidence type="ECO:0000313" key="1">
    <source>
        <dbReference type="EMBL" id="PRQ33136.1"/>
    </source>
</evidence>
<reference evidence="1 2" key="1">
    <citation type="journal article" date="2018" name="Nat. Genet.">
        <title>The Rosa genome provides new insights in the design of modern roses.</title>
        <authorList>
            <person name="Bendahmane M."/>
        </authorList>
    </citation>
    <scope>NUCLEOTIDE SEQUENCE [LARGE SCALE GENOMIC DNA]</scope>
    <source>
        <strain evidence="2">cv. Old Blush</strain>
    </source>
</reference>
<dbReference type="EMBL" id="PDCK01000043">
    <property type="protein sequence ID" value="PRQ33136.1"/>
    <property type="molecule type" value="Genomic_DNA"/>
</dbReference>
<dbReference type="Pfam" id="PF01293">
    <property type="entry name" value="PEPCK_ATP"/>
    <property type="match status" value="2"/>
</dbReference>
<dbReference type="PANTHER" id="PTHR30031">
    <property type="entry name" value="PHOSPHOENOLPYRUVATE CARBOXYKINASE ATP"/>
    <property type="match status" value="1"/>
</dbReference>
<dbReference type="SUPFAM" id="SSF53795">
    <property type="entry name" value="PEP carboxykinase-like"/>
    <property type="match status" value="1"/>
</dbReference>
<dbReference type="GO" id="GO:0006094">
    <property type="term" value="P:gluconeogenesis"/>
    <property type="evidence" value="ECO:0007669"/>
    <property type="project" value="InterPro"/>
</dbReference>
<dbReference type="GO" id="GO:0016301">
    <property type="term" value="F:kinase activity"/>
    <property type="evidence" value="ECO:0007669"/>
    <property type="project" value="UniProtKB-KW"/>
</dbReference>